<dbReference type="SMART" id="SM00349">
    <property type="entry name" value="KRAB"/>
    <property type="match status" value="1"/>
</dbReference>
<dbReference type="PROSITE" id="PS50805">
    <property type="entry name" value="KRAB"/>
    <property type="match status" value="1"/>
</dbReference>
<evidence type="ECO:0000259" key="1">
    <source>
        <dbReference type="PROSITE" id="PS50805"/>
    </source>
</evidence>
<reference evidence="3" key="2">
    <citation type="submission" date="2025-08" db="UniProtKB">
        <authorList>
            <consortium name="RefSeq"/>
        </authorList>
    </citation>
    <scope>IDENTIFICATION</scope>
</reference>
<keyword evidence="2" id="KW-1185">Reference proteome</keyword>
<accession>A0ABM3T2S8</accession>
<dbReference type="Proteomes" id="UP001652580">
    <property type="component" value="Chromosome 2"/>
</dbReference>
<dbReference type="RefSeq" id="XP_057396384.1">
    <property type="nucleotide sequence ID" value="XM_057540401.1"/>
</dbReference>
<evidence type="ECO:0000313" key="2">
    <source>
        <dbReference type="Proteomes" id="UP001652580"/>
    </source>
</evidence>
<dbReference type="InterPro" id="IPR001909">
    <property type="entry name" value="KRAB"/>
</dbReference>
<dbReference type="CDD" id="cd07765">
    <property type="entry name" value="KRAB_A-box"/>
    <property type="match status" value="1"/>
</dbReference>
<dbReference type="InterPro" id="IPR050169">
    <property type="entry name" value="Krueppel_C2H2_ZnF"/>
</dbReference>
<dbReference type="GeneID" id="103013203"/>
<dbReference type="SUPFAM" id="SSF109640">
    <property type="entry name" value="KRAB domain (Kruppel-associated box)"/>
    <property type="match status" value="1"/>
</dbReference>
<proteinExistence type="predicted"/>
<dbReference type="InterPro" id="IPR036051">
    <property type="entry name" value="KRAB_dom_sf"/>
</dbReference>
<sequence>MAVAAAGRVQTLYPALQSERGHSGRCSLQSEGTRFSEPRARRLLLCMCALQVLTVVTPRGGESREVKPLTWLALVGAGDLCLHPRVTENDQVPDHFSWNSNVLLQRPVTFKDVAVDFTQEEWRYLDPSQRDLYRDVMLENYINLISVGYKTIKPAVIHKLEQGEEPWMVEREISSWRYPEKVWQVDDHMERHQENQGTLFRHVAFIDQKTVTEEKACGIFIPQPEIEPRPWQ</sequence>
<name>A0ABM3T2S8_BALAC</name>
<protein>
    <submittedName>
        <fullName evidence="3">Zinc finger protein 182-like</fullName>
    </submittedName>
</protein>
<dbReference type="PANTHER" id="PTHR23232:SF157">
    <property type="entry name" value="ZINC FINGER PROTEIN 525"/>
    <property type="match status" value="1"/>
</dbReference>
<reference evidence="2" key="1">
    <citation type="submission" date="2025-05" db="UniProtKB">
        <authorList>
            <consortium name="RefSeq"/>
        </authorList>
    </citation>
    <scope>NUCLEOTIDE SEQUENCE [LARGE SCALE GENOMIC DNA]</scope>
</reference>
<gene>
    <name evidence="3" type="primary">LOC103013203</name>
</gene>
<evidence type="ECO:0000313" key="3">
    <source>
        <dbReference type="RefSeq" id="XP_057396384.1"/>
    </source>
</evidence>
<feature type="domain" description="KRAB" evidence="1">
    <location>
        <begin position="108"/>
        <end position="179"/>
    </location>
</feature>
<dbReference type="PANTHER" id="PTHR23232">
    <property type="entry name" value="KRAB DOMAIN C2H2 ZINC FINGER"/>
    <property type="match status" value="1"/>
</dbReference>
<dbReference type="Gene3D" id="6.10.140.140">
    <property type="match status" value="1"/>
</dbReference>
<dbReference type="Pfam" id="PF01352">
    <property type="entry name" value="KRAB"/>
    <property type="match status" value="1"/>
</dbReference>
<organism evidence="2 3">
    <name type="scientific">Balaenoptera acutorostrata</name>
    <name type="common">Common minke whale</name>
    <name type="synonym">Balaena rostrata</name>
    <dbReference type="NCBI Taxonomy" id="9767"/>
    <lineage>
        <taxon>Eukaryota</taxon>
        <taxon>Metazoa</taxon>
        <taxon>Chordata</taxon>
        <taxon>Craniata</taxon>
        <taxon>Vertebrata</taxon>
        <taxon>Euteleostomi</taxon>
        <taxon>Mammalia</taxon>
        <taxon>Eutheria</taxon>
        <taxon>Laurasiatheria</taxon>
        <taxon>Artiodactyla</taxon>
        <taxon>Whippomorpha</taxon>
        <taxon>Cetacea</taxon>
        <taxon>Mysticeti</taxon>
        <taxon>Balaenopteridae</taxon>
        <taxon>Balaenoptera</taxon>
    </lineage>
</organism>